<proteinExistence type="predicted"/>
<evidence type="ECO:0000313" key="3">
    <source>
        <dbReference type="Proteomes" id="UP000306719"/>
    </source>
</evidence>
<feature type="transmembrane region" description="Helical" evidence="1">
    <location>
        <begin position="144"/>
        <end position="162"/>
    </location>
</feature>
<keyword evidence="1" id="KW-1133">Transmembrane helix</keyword>
<dbReference type="OrthoDB" id="6291098at2"/>
<evidence type="ECO:0000256" key="1">
    <source>
        <dbReference type="SAM" id="Phobius"/>
    </source>
</evidence>
<keyword evidence="1" id="KW-0812">Transmembrane</keyword>
<dbReference type="Proteomes" id="UP000306719">
    <property type="component" value="Unassembled WGS sequence"/>
</dbReference>
<accession>A0A5S3X559</accession>
<feature type="transmembrane region" description="Helical" evidence="1">
    <location>
        <begin position="99"/>
        <end position="124"/>
    </location>
</feature>
<keyword evidence="1" id="KW-0472">Membrane</keyword>
<feature type="transmembrane region" description="Helical" evidence="1">
    <location>
        <begin position="6"/>
        <end position="23"/>
    </location>
</feature>
<comment type="caution">
    <text evidence="2">The sequence shown here is derived from an EMBL/GenBank/DDBJ whole genome shotgun (WGS) entry which is preliminary data.</text>
</comment>
<feature type="transmembrane region" description="Helical" evidence="1">
    <location>
        <begin position="58"/>
        <end position="78"/>
    </location>
</feature>
<dbReference type="AlphaFoldDB" id="A0A5S3X559"/>
<reference evidence="2 3" key="1">
    <citation type="submission" date="2018-01" db="EMBL/GenBank/DDBJ databases">
        <authorList>
            <person name="Paulsen S."/>
            <person name="Gram L.K."/>
        </authorList>
    </citation>
    <scope>NUCLEOTIDE SEQUENCE [LARGE SCALE GENOMIC DNA]</scope>
    <source>
        <strain evidence="2 3">S2599</strain>
    </source>
</reference>
<reference evidence="3" key="2">
    <citation type="submission" date="2019-06" db="EMBL/GenBank/DDBJ databases">
        <title>Co-occurence of chitin degradation, pigmentation and bioactivity in marine Pseudoalteromonas.</title>
        <authorList>
            <person name="Sonnenschein E.C."/>
            <person name="Bech P.K."/>
        </authorList>
    </citation>
    <scope>NUCLEOTIDE SEQUENCE [LARGE SCALE GENOMIC DNA]</scope>
    <source>
        <strain evidence="3">S2599</strain>
    </source>
</reference>
<gene>
    <name evidence="2" type="ORF">CWB98_02865</name>
</gene>
<sequence length="177" mass="20936">MDFIELLTYAPLPLMLIALVTTWKFENSRYFLALLLVVESVDELLYKTSLNWTTHHYLYVMVMNLAFMLPVFFRTNIAHSIYQSTKIGYFKRVSEQNHFALQEIGLMILFLISFILHFVVYIEVWLYKWGVIDVLFIKNSIRPSVQTVLHILMCFALLTYTINTPKREGFYNAKTEN</sequence>
<organism evidence="2 3">
    <name type="scientific">Pseudoalteromonas rubra</name>
    <dbReference type="NCBI Taxonomy" id="43658"/>
    <lineage>
        <taxon>Bacteria</taxon>
        <taxon>Pseudomonadati</taxon>
        <taxon>Pseudomonadota</taxon>
        <taxon>Gammaproteobacteria</taxon>
        <taxon>Alteromonadales</taxon>
        <taxon>Pseudoalteromonadaceae</taxon>
        <taxon>Pseudoalteromonas</taxon>
    </lineage>
</organism>
<dbReference type="RefSeq" id="WP_138543442.1">
    <property type="nucleotide sequence ID" value="NZ_PNCJ01000005.1"/>
</dbReference>
<evidence type="ECO:0000313" key="2">
    <source>
        <dbReference type="EMBL" id="TMP39546.1"/>
    </source>
</evidence>
<dbReference type="EMBL" id="PNCJ01000005">
    <property type="protein sequence ID" value="TMP39546.1"/>
    <property type="molecule type" value="Genomic_DNA"/>
</dbReference>
<protein>
    <submittedName>
        <fullName evidence="2">Uncharacterized protein</fullName>
    </submittedName>
</protein>
<name>A0A5S3X559_9GAMM</name>